<dbReference type="GO" id="GO:0035556">
    <property type="term" value="P:intracellular signal transduction"/>
    <property type="evidence" value="ECO:0007669"/>
    <property type="project" value="InterPro"/>
</dbReference>
<dbReference type="Gene3D" id="6.10.340.10">
    <property type="match status" value="1"/>
</dbReference>
<evidence type="ECO:0000259" key="9">
    <source>
        <dbReference type="PROSITE" id="PS50885"/>
    </source>
</evidence>
<reference evidence="10 11" key="1">
    <citation type="submission" date="2012-12" db="EMBL/GenBank/DDBJ databases">
        <title>Whole genome shotgun sequence of Gordonia hirsuta NBRC 16056.</title>
        <authorList>
            <person name="Isaki-Nakamura S."/>
            <person name="Hosoyama A."/>
            <person name="Tsuchikane K."/>
            <person name="Katsumata H."/>
            <person name="Baba S."/>
            <person name="Yamazaki S."/>
            <person name="Fujita N."/>
        </authorList>
    </citation>
    <scope>NUCLEOTIDE SEQUENCE [LARGE SCALE GENOMIC DNA]</scope>
    <source>
        <strain evidence="10 11">NBRC 16056</strain>
    </source>
</reference>
<keyword evidence="11" id="KW-1185">Reference proteome</keyword>
<evidence type="ECO:0000259" key="8">
    <source>
        <dbReference type="PROSITE" id="PS50125"/>
    </source>
</evidence>
<dbReference type="RefSeq" id="WP_005943467.1">
    <property type="nucleotide sequence ID" value="NZ_ATVK01000064.1"/>
</dbReference>
<evidence type="ECO:0000256" key="7">
    <source>
        <dbReference type="SAM" id="Phobius"/>
    </source>
</evidence>
<dbReference type="SUPFAM" id="SSF55073">
    <property type="entry name" value="Nucleotide cyclase"/>
    <property type="match status" value="1"/>
</dbReference>
<dbReference type="SUPFAM" id="SSF158472">
    <property type="entry name" value="HAMP domain-like"/>
    <property type="match status" value="1"/>
</dbReference>
<dbReference type="PANTHER" id="PTHR43081">
    <property type="entry name" value="ADENYLATE CYCLASE, TERMINAL-DIFFERENTIATION SPECIFIC-RELATED"/>
    <property type="match status" value="1"/>
</dbReference>
<feature type="transmembrane region" description="Helical" evidence="7">
    <location>
        <begin position="261"/>
        <end position="282"/>
    </location>
</feature>
<dbReference type="eggNOG" id="COG2114">
    <property type="taxonomic scope" value="Bacteria"/>
</dbReference>
<dbReference type="PANTHER" id="PTHR43081:SF17">
    <property type="entry name" value="BLL5647 PROTEIN"/>
    <property type="match status" value="1"/>
</dbReference>
<dbReference type="CDD" id="cd06225">
    <property type="entry name" value="HAMP"/>
    <property type="match status" value="1"/>
</dbReference>
<dbReference type="eggNOG" id="COG2770">
    <property type="taxonomic scope" value="Bacteria"/>
</dbReference>
<dbReference type="Pfam" id="PF00672">
    <property type="entry name" value="HAMP"/>
    <property type="match status" value="1"/>
</dbReference>
<evidence type="ECO:0000256" key="3">
    <source>
        <dbReference type="ARBA" id="ARBA00022475"/>
    </source>
</evidence>
<evidence type="ECO:0000313" key="11">
    <source>
        <dbReference type="Proteomes" id="UP000053405"/>
    </source>
</evidence>
<dbReference type="GO" id="GO:0006171">
    <property type="term" value="P:cAMP biosynthetic process"/>
    <property type="evidence" value="ECO:0007669"/>
    <property type="project" value="TreeGrafter"/>
</dbReference>
<dbReference type="InterPro" id="IPR050697">
    <property type="entry name" value="Adenylyl/Guanylyl_Cyclase_3/4"/>
</dbReference>
<dbReference type="PROSITE" id="PS50125">
    <property type="entry name" value="GUANYLATE_CYCLASE_2"/>
    <property type="match status" value="1"/>
</dbReference>
<keyword evidence="6 7" id="KW-0472">Membrane</keyword>
<comment type="subcellular location">
    <subcellularLocation>
        <location evidence="1">Cell membrane</location>
        <topology evidence="1">Multi-pass membrane protein</topology>
    </subcellularLocation>
</comment>
<evidence type="ECO:0000256" key="2">
    <source>
        <dbReference type="ARBA" id="ARBA00005381"/>
    </source>
</evidence>
<dbReference type="SMART" id="SM00044">
    <property type="entry name" value="CYCc"/>
    <property type="match status" value="1"/>
</dbReference>
<dbReference type="GO" id="GO:0004016">
    <property type="term" value="F:adenylate cyclase activity"/>
    <property type="evidence" value="ECO:0007669"/>
    <property type="project" value="UniProtKB-ARBA"/>
</dbReference>
<dbReference type="GO" id="GO:0005886">
    <property type="term" value="C:plasma membrane"/>
    <property type="evidence" value="ECO:0007669"/>
    <property type="project" value="UniProtKB-SubCell"/>
</dbReference>
<feature type="transmembrane region" description="Helical" evidence="7">
    <location>
        <begin position="56"/>
        <end position="82"/>
    </location>
</feature>
<sequence>MHLQRTRALLHAIADRLDALTMRPWVGAVLDDHGELSVSERLAVDAPLRRRVLRRVAIGGLGTGLGSNLLIGAEIFVLVLLSYTGGRLTLHTAVSHPAFGDMLVAVLVSIAVSMAAAVALLRPDFRWFLSGAPADAARRRSVGQIPVRQVSADLLGWLFGFAVYALLAGGDGRFLVIVGGAFALSAVTSCSLTYLIAEAAARPLAVLAMRGTSEPRVVHGVRERMIVVWIVSSAVPMVGLIAINFGRRLDWLPSASGPVDWAAVVLALVALGSSLAVVRLVGRAIADPLTEMREVIESAADGDLSRRVAVYDSSELGVLQNGLNDMLDGLTERERIRSLFAKHVGHRVAELAIAGMDEMSGTNTEVAVIFVDLTGSTSFAAQRDPRETAMVLNVFFSVVAKVVQEHEGLINKFEGDASLIIFGAPQPLADPAGTALRAARELGEALGEAVPLEWGMGVSYGRVFAGNIGAANRYEYTVIGDSVNEAARLSDRAKEGVAPIYASGSALAAAPADEAQQWQSVERVRLRGRPEETQVYVPAALARRPAPPTLGSVLGELMKLPAWRLR</sequence>
<evidence type="ECO:0000256" key="1">
    <source>
        <dbReference type="ARBA" id="ARBA00004651"/>
    </source>
</evidence>
<dbReference type="CDD" id="cd07302">
    <property type="entry name" value="CHD"/>
    <property type="match status" value="1"/>
</dbReference>
<dbReference type="Proteomes" id="UP000053405">
    <property type="component" value="Unassembled WGS sequence"/>
</dbReference>
<gene>
    <name evidence="10" type="primary">cya</name>
    <name evidence="10" type="ORF">GOHSU_50_00130</name>
</gene>
<keyword evidence="4 7" id="KW-0812">Transmembrane</keyword>
<dbReference type="STRING" id="1121927.GOHSU_50_00130"/>
<proteinExistence type="inferred from homology"/>
<dbReference type="InterPro" id="IPR003660">
    <property type="entry name" value="HAMP_dom"/>
</dbReference>
<evidence type="ECO:0000256" key="5">
    <source>
        <dbReference type="ARBA" id="ARBA00022989"/>
    </source>
</evidence>
<dbReference type="AlphaFoldDB" id="L7LCC9"/>
<evidence type="ECO:0000313" key="10">
    <source>
        <dbReference type="EMBL" id="GAC58785.1"/>
    </source>
</evidence>
<dbReference type="PROSITE" id="PS50885">
    <property type="entry name" value="HAMP"/>
    <property type="match status" value="1"/>
</dbReference>
<dbReference type="EMBL" id="BANT01000050">
    <property type="protein sequence ID" value="GAC58785.1"/>
    <property type="molecule type" value="Genomic_DNA"/>
</dbReference>
<protein>
    <submittedName>
        <fullName evidence="10">Adenylate cyclase</fullName>
    </submittedName>
</protein>
<comment type="caution">
    <text evidence="10">The sequence shown here is derived from an EMBL/GenBank/DDBJ whole genome shotgun (WGS) entry which is preliminary data.</text>
</comment>
<feature type="transmembrane region" description="Helical" evidence="7">
    <location>
        <begin position="102"/>
        <end position="121"/>
    </location>
</feature>
<feature type="transmembrane region" description="Helical" evidence="7">
    <location>
        <begin position="150"/>
        <end position="168"/>
    </location>
</feature>
<dbReference type="InterPro" id="IPR001054">
    <property type="entry name" value="A/G_cyclase"/>
</dbReference>
<feature type="domain" description="Guanylate cyclase" evidence="8">
    <location>
        <begin position="367"/>
        <end position="490"/>
    </location>
</feature>
<organism evidence="10 11">
    <name type="scientific">Gordonia hirsuta DSM 44140 = NBRC 16056</name>
    <dbReference type="NCBI Taxonomy" id="1121927"/>
    <lineage>
        <taxon>Bacteria</taxon>
        <taxon>Bacillati</taxon>
        <taxon>Actinomycetota</taxon>
        <taxon>Actinomycetes</taxon>
        <taxon>Mycobacteriales</taxon>
        <taxon>Gordoniaceae</taxon>
        <taxon>Gordonia</taxon>
    </lineage>
</organism>
<dbReference type="Pfam" id="PF00211">
    <property type="entry name" value="Guanylate_cyc"/>
    <property type="match status" value="1"/>
</dbReference>
<dbReference type="Gene3D" id="3.30.70.1230">
    <property type="entry name" value="Nucleotide cyclase"/>
    <property type="match status" value="1"/>
</dbReference>
<evidence type="ECO:0000256" key="6">
    <source>
        <dbReference type="ARBA" id="ARBA00023136"/>
    </source>
</evidence>
<keyword evidence="3" id="KW-1003">Cell membrane</keyword>
<name>L7LCC9_9ACTN</name>
<dbReference type="InterPro" id="IPR029787">
    <property type="entry name" value="Nucleotide_cyclase"/>
</dbReference>
<keyword evidence="5 7" id="KW-1133">Transmembrane helix</keyword>
<accession>L7LCC9</accession>
<feature type="domain" description="HAMP" evidence="9">
    <location>
        <begin position="283"/>
        <end position="335"/>
    </location>
</feature>
<comment type="similarity">
    <text evidence="2">Belongs to the adenylyl cyclase class-3 family.</text>
</comment>
<feature type="transmembrane region" description="Helical" evidence="7">
    <location>
        <begin position="174"/>
        <end position="197"/>
    </location>
</feature>
<evidence type="ECO:0000256" key="4">
    <source>
        <dbReference type="ARBA" id="ARBA00022692"/>
    </source>
</evidence>
<feature type="transmembrane region" description="Helical" evidence="7">
    <location>
        <begin position="226"/>
        <end position="246"/>
    </location>
</feature>
<dbReference type="SMART" id="SM00304">
    <property type="entry name" value="HAMP"/>
    <property type="match status" value="1"/>
</dbReference>